<accession>A0A4U1G810</accession>
<feature type="domain" description="DUF1731" evidence="3">
    <location>
        <begin position="253"/>
        <end position="299"/>
    </location>
</feature>
<evidence type="ECO:0000313" key="5">
    <source>
        <dbReference type="EMBL" id="TKC60001.1"/>
    </source>
</evidence>
<evidence type="ECO:0000259" key="2">
    <source>
        <dbReference type="Pfam" id="PF01370"/>
    </source>
</evidence>
<dbReference type="RefSeq" id="WP_131612864.1">
    <property type="nucleotide sequence ID" value="NZ_SJSM01000038.1"/>
</dbReference>
<keyword evidence="6" id="KW-1185">Reference proteome</keyword>
<dbReference type="AlphaFoldDB" id="A0A4R0MA78"/>
<sequence>MNKRILITGATGMIGKKLINALQESGHTVSVLSRKLRDIPGVKVFLWDVYSGHIDADCMTGINTVIHLAGENIAQQRWTAKRKQQIIDSRVLSTQLLYKTIKESNADVGTFISASAAGYYGDCGDEILTEESPAGYGFMAQCCKQWEDAVDKGKYLGLRIVKFRTGVILAKGEGALASLEKPIKFFLGAPLGTGKQWIPWIHLDDIISMYKNAVESPLMAGAYNACAPFPVTNDTLTKAIASKLTRPVWPFHVPEKVLKLVLGEMSEVVFISSNTSAQKLLSADFKFKYTQLIDALSDIYGR</sequence>
<evidence type="ECO:0000313" key="4">
    <source>
        <dbReference type="EMBL" id="TCC82893.1"/>
    </source>
</evidence>
<dbReference type="InterPro" id="IPR013549">
    <property type="entry name" value="DUF1731"/>
</dbReference>
<dbReference type="InterPro" id="IPR036291">
    <property type="entry name" value="NAD(P)-bd_dom_sf"/>
</dbReference>
<dbReference type="Gene3D" id="3.40.50.720">
    <property type="entry name" value="NAD(P)-binding Rossmann-like Domain"/>
    <property type="match status" value="1"/>
</dbReference>
<dbReference type="Pfam" id="PF01370">
    <property type="entry name" value="Epimerase"/>
    <property type="match status" value="1"/>
</dbReference>
<dbReference type="NCBIfam" id="TIGR01777">
    <property type="entry name" value="yfcH"/>
    <property type="match status" value="1"/>
</dbReference>
<dbReference type="InterPro" id="IPR001509">
    <property type="entry name" value="Epimerase_deHydtase"/>
</dbReference>
<dbReference type="SUPFAM" id="SSF51735">
    <property type="entry name" value="NAD(P)-binding Rossmann-fold domains"/>
    <property type="match status" value="1"/>
</dbReference>
<dbReference type="OrthoDB" id="9801773at2"/>
<reference evidence="5 7" key="2">
    <citation type="submission" date="2019-04" db="EMBL/GenBank/DDBJ databases">
        <title>Pedobacter sp. RP-1-16 sp. nov., isolated from Arctic soil.</title>
        <authorList>
            <person name="Dahal R.H."/>
            <person name="Kim D.-U."/>
        </authorList>
    </citation>
    <scope>NUCLEOTIDE SEQUENCE [LARGE SCALE GENOMIC DNA]</scope>
    <source>
        <strain evidence="5 7">RP-1-16</strain>
    </source>
</reference>
<dbReference type="Pfam" id="PF08338">
    <property type="entry name" value="DUF1731"/>
    <property type="match status" value="1"/>
</dbReference>
<proteinExistence type="inferred from homology"/>
<dbReference type="Proteomes" id="UP000309594">
    <property type="component" value="Unassembled WGS sequence"/>
</dbReference>
<evidence type="ECO:0000259" key="3">
    <source>
        <dbReference type="Pfam" id="PF08338"/>
    </source>
</evidence>
<feature type="domain" description="NAD-dependent epimerase/dehydratase" evidence="2">
    <location>
        <begin position="5"/>
        <end position="217"/>
    </location>
</feature>
<dbReference type="PANTHER" id="PTHR11092:SF0">
    <property type="entry name" value="EPIMERASE FAMILY PROTEIN SDR39U1"/>
    <property type="match status" value="1"/>
</dbReference>
<evidence type="ECO:0000256" key="1">
    <source>
        <dbReference type="ARBA" id="ARBA00009353"/>
    </source>
</evidence>
<name>A0A4R0MA78_9SPHI</name>
<protein>
    <submittedName>
        <fullName evidence="4">TIGR01777 family protein</fullName>
    </submittedName>
</protein>
<dbReference type="InterPro" id="IPR010099">
    <property type="entry name" value="SDR39U1"/>
</dbReference>
<gene>
    <name evidence="4" type="ORF">EZ444_26180</name>
    <name evidence="5" type="ORF">FBD94_13830</name>
</gene>
<dbReference type="Proteomes" id="UP000291117">
    <property type="component" value="Unassembled WGS sequence"/>
</dbReference>
<accession>A0A4R0MA78</accession>
<dbReference type="EMBL" id="SWDX01000005">
    <property type="protein sequence ID" value="TKC60001.1"/>
    <property type="molecule type" value="Genomic_DNA"/>
</dbReference>
<organism evidence="4 6">
    <name type="scientific">Pedobacter hiemivivus</name>
    <dbReference type="NCBI Taxonomy" id="2530454"/>
    <lineage>
        <taxon>Bacteria</taxon>
        <taxon>Pseudomonadati</taxon>
        <taxon>Bacteroidota</taxon>
        <taxon>Sphingobacteriia</taxon>
        <taxon>Sphingobacteriales</taxon>
        <taxon>Sphingobacteriaceae</taxon>
        <taxon>Pedobacter</taxon>
    </lineage>
</organism>
<comment type="similarity">
    <text evidence="1">Belongs to the NAD(P)-dependent epimerase/dehydratase family. SDR39U1 subfamily.</text>
</comment>
<reference evidence="4 6" key="1">
    <citation type="submission" date="2019-02" db="EMBL/GenBank/DDBJ databases">
        <title>Pedobacter sp. RP-3-8 sp. nov., isolated from Arctic soil.</title>
        <authorList>
            <person name="Dahal R.H."/>
        </authorList>
    </citation>
    <scope>NUCLEOTIDE SEQUENCE [LARGE SCALE GENOMIC DNA]</scope>
    <source>
        <strain evidence="4 6">RP-3-8</strain>
    </source>
</reference>
<evidence type="ECO:0000313" key="7">
    <source>
        <dbReference type="Proteomes" id="UP000309594"/>
    </source>
</evidence>
<evidence type="ECO:0000313" key="6">
    <source>
        <dbReference type="Proteomes" id="UP000291117"/>
    </source>
</evidence>
<dbReference type="PANTHER" id="PTHR11092">
    <property type="entry name" value="SUGAR NUCLEOTIDE EPIMERASE RELATED"/>
    <property type="match status" value="1"/>
</dbReference>
<comment type="caution">
    <text evidence="4">The sequence shown here is derived from an EMBL/GenBank/DDBJ whole genome shotgun (WGS) entry which is preliminary data.</text>
</comment>
<dbReference type="EMBL" id="SJSM01000038">
    <property type="protein sequence ID" value="TCC82893.1"/>
    <property type="molecule type" value="Genomic_DNA"/>
</dbReference>